<proteinExistence type="predicted"/>
<evidence type="ECO:0000313" key="2">
    <source>
        <dbReference type="Proteomes" id="UP000198605"/>
    </source>
</evidence>
<accession>A0A1C6U388</accession>
<keyword evidence="2" id="KW-1185">Reference proteome</keyword>
<dbReference type="OrthoDB" id="1490466at2"/>
<dbReference type="EMBL" id="FMIB01000002">
    <property type="protein sequence ID" value="SCL48487.1"/>
    <property type="molecule type" value="Genomic_DNA"/>
</dbReference>
<dbReference type="AlphaFoldDB" id="A0A1C6U388"/>
<dbReference type="STRING" id="47854.GA0070603_0590"/>
<reference evidence="2" key="1">
    <citation type="submission" date="2016-06" db="EMBL/GenBank/DDBJ databases">
        <authorList>
            <person name="Varghese N."/>
            <person name="Submissions Spin"/>
        </authorList>
    </citation>
    <scope>NUCLEOTIDE SEQUENCE [LARGE SCALE GENOMIC DNA]</scope>
    <source>
        <strain evidence="2">DSM 44151</strain>
    </source>
</reference>
<dbReference type="Proteomes" id="UP000198605">
    <property type="component" value="Unassembled WGS sequence"/>
</dbReference>
<organism evidence="1 2">
    <name type="scientific">Micromonospora chersina</name>
    <dbReference type="NCBI Taxonomy" id="47854"/>
    <lineage>
        <taxon>Bacteria</taxon>
        <taxon>Bacillati</taxon>
        <taxon>Actinomycetota</taxon>
        <taxon>Actinomycetes</taxon>
        <taxon>Micromonosporales</taxon>
        <taxon>Micromonosporaceae</taxon>
        <taxon>Micromonospora</taxon>
    </lineage>
</organism>
<evidence type="ECO:0000313" key="1">
    <source>
        <dbReference type="EMBL" id="SCL48487.1"/>
    </source>
</evidence>
<dbReference type="GeneID" id="43277267"/>
<sequence>MRPGLRLEVAGARRFLIRQADRVVLLARQHPWHHGVHYVRIAGYRSPVPPISAAQARRVGDTGGDGDRAARWAHRFVSWLAEAEDGPLHRGRWHLTPGMPHWAVPGHWPRLPVVDPDRGHITWFGYGHPVEDQRDILPLRRLAPPDSSRVRAWRRQVREGTLPPVLLWWVSGLQTLLVLDGHDRIVAALAEGTRPPVLVLAPPVDPATVAAGERRELRAYSERMAALAGRSDVAPARVAAASQQFAAALRQTAGDLGRNRAWPLRGGVGAWEWLAADLAPGWPPAEQR</sequence>
<dbReference type="RefSeq" id="WP_139131791.1">
    <property type="nucleotide sequence ID" value="NZ_FMIB01000002.1"/>
</dbReference>
<name>A0A1C6U388_9ACTN</name>
<protein>
    <submittedName>
        <fullName evidence="1">Uncharacterized protein</fullName>
    </submittedName>
</protein>
<gene>
    <name evidence="1" type="ORF">GA0070603_0590</name>
</gene>